<dbReference type="InterPro" id="IPR013761">
    <property type="entry name" value="SAM/pointed_sf"/>
</dbReference>
<name>A0AAY5EY21_ELEEL</name>
<accession>A0AAY5EY21</accession>
<dbReference type="PANTHER" id="PTHR12776:SF3">
    <property type="entry name" value="KAZRIN-A"/>
    <property type="match status" value="1"/>
</dbReference>
<dbReference type="Gene3D" id="1.10.150.50">
    <property type="entry name" value="Transcription Factor, Ets-1"/>
    <property type="match status" value="1"/>
</dbReference>
<dbReference type="Ensembl" id="ENSEEET00000053257.1">
    <property type="protein sequence ID" value="ENSEEEP00000061584.1"/>
    <property type="gene ID" value="ENSEEEG00000028512.1"/>
</dbReference>
<dbReference type="InterPro" id="IPR001660">
    <property type="entry name" value="SAM"/>
</dbReference>
<reference evidence="3" key="2">
    <citation type="submission" date="2025-08" db="UniProtKB">
        <authorList>
            <consortium name="Ensembl"/>
        </authorList>
    </citation>
    <scope>IDENTIFICATION</scope>
</reference>
<dbReference type="Pfam" id="PF07647">
    <property type="entry name" value="SAM_2"/>
    <property type="match status" value="1"/>
</dbReference>
<feature type="region of interest" description="Disordered" evidence="1">
    <location>
        <begin position="107"/>
        <end position="127"/>
    </location>
</feature>
<organism evidence="3 4">
    <name type="scientific">Electrophorus electricus</name>
    <name type="common">Electric eel</name>
    <name type="synonym">Gymnotus electricus</name>
    <dbReference type="NCBI Taxonomy" id="8005"/>
    <lineage>
        <taxon>Eukaryota</taxon>
        <taxon>Metazoa</taxon>
        <taxon>Chordata</taxon>
        <taxon>Craniata</taxon>
        <taxon>Vertebrata</taxon>
        <taxon>Euteleostomi</taxon>
        <taxon>Actinopterygii</taxon>
        <taxon>Neopterygii</taxon>
        <taxon>Teleostei</taxon>
        <taxon>Ostariophysi</taxon>
        <taxon>Gymnotiformes</taxon>
        <taxon>Gymnotoidei</taxon>
        <taxon>Gymnotidae</taxon>
        <taxon>Electrophorus</taxon>
    </lineage>
</organism>
<protein>
    <recommendedName>
        <fullName evidence="2">SAM domain-containing protein</fullName>
    </recommendedName>
</protein>
<evidence type="ECO:0000313" key="4">
    <source>
        <dbReference type="Proteomes" id="UP000314983"/>
    </source>
</evidence>
<feature type="domain" description="SAM" evidence="2">
    <location>
        <begin position="36"/>
        <end position="91"/>
    </location>
</feature>
<dbReference type="Proteomes" id="UP000314983">
    <property type="component" value="Chromosome 23"/>
</dbReference>
<dbReference type="AlphaFoldDB" id="A0AAY5EY21"/>
<proteinExistence type="predicted"/>
<dbReference type="PANTHER" id="PTHR12776">
    <property type="entry name" value="KAZRIN-RELATED"/>
    <property type="match status" value="1"/>
</dbReference>
<dbReference type="InterPro" id="IPR037614">
    <property type="entry name" value="Kazrin"/>
</dbReference>
<evidence type="ECO:0000313" key="3">
    <source>
        <dbReference type="Ensembl" id="ENSEEEP00000061584.1"/>
    </source>
</evidence>
<reference evidence="3 4" key="1">
    <citation type="submission" date="2020-05" db="EMBL/GenBank/DDBJ databases">
        <title>Electrophorus electricus (electric eel) genome, fEleEle1, primary haplotype.</title>
        <authorList>
            <person name="Myers G."/>
            <person name="Meyer A."/>
            <person name="Fedrigo O."/>
            <person name="Formenti G."/>
            <person name="Rhie A."/>
            <person name="Tracey A."/>
            <person name="Sims Y."/>
            <person name="Jarvis E.D."/>
        </authorList>
    </citation>
    <scope>NUCLEOTIDE SEQUENCE [LARGE SCALE GENOMIC DNA]</scope>
</reference>
<evidence type="ECO:0000256" key="1">
    <source>
        <dbReference type="SAM" id="MobiDB-lite"/>
    </source>
</evidence>
<dbReference type="GeneTree" id="ENSGT00940000154570"/>
<reference evidence="3" key="3">
    <citation type="submission" date="2025-09" db="UniProtKB">
        <authorList>
            <consortium name="Ensembl"/>
        </authorList>
    </citation>
    <scope>IDENTIFICATION</scope>
</reference>
<dbReference type="SUPFAM" id="SSF47769">
    <property type="entry name" value="SAM/Pointed domain"/>
    <property type="match status" value="1"/>
</dbReference>
<keyword evidence="4" id="KW-1185">Reference proteome</keyword>
<evidence type="ECO:0000259" key="2">
    <source>
        <dbReference type="Pfam" id="PF07647"/>
    </source>
</evidence>
<sequence>MLGSLTRADLEKHLHVTKKVLQARRAECESQNTDPLVWSCQRIIKWLRDIDLKEFADSLQNSGVHGAVMVLDPSFNTDSMATALGIPGNKHMVRQHLSEEMKALLSTKPLGTPPTLPRPSSLGRATVSRYGDQLSHKKLSVKV</sequence>